<protein>
    <recommendedName>
        <fullName evidence="6">MYND-type domain-containing protein</fullName>
    </recommendedName>
</protein>
<dbReference type="STRING" id="105231.A0A1Y1IAI2"/>
<evidence type="ECO:0000256" key="4">
    <source>
        <dbReference type="PROSITE-ProRule" id="PRU00134"/>
    </source>
</evidence>
<evidence type="ECO:0000259" key="6">
    <source>
        <dbReference type="PROSITE" id="PS50865"/>
    </source>
</evidence>
<dbReference type="Proteomes" id="UP000054558">
    <property type="component" value="Unassembled WGS sequence"/>
</dbReference>
<dbReference type="Pfam" id="PF01753">
    <property type="entry name" value="zf-MYND"/>
    <property type="match status" value="1"/>
</dbReference>
<dbReference type="OMA" id="LIMAINQ"/>
<dbReference type="Gene3D" id="6.10.140.2220">
    <property type="match status" value="1"/>
</dbReference>
<evidence type="ECO:0000313" key="7">
    <source>
        <dbReference type="EMBL" id="GAQ86962.1"/>
    </source>
</evidence>
<dbReference type="SUPFAM" id="SSF48452">
    <property type="entry name" value="TPR-like"/>
    <property type="match status" value="1"/>
</dbReference>
<dbReference type="GO" id="GO:0008270">
    <property type="term" value="F:zinc ion binding"/>
    <property type="evidence" value="ECO:0007669"/>
    <property type="project" value="UniProtKB-KW"/>
</dbReference>
<reference evidence="7 8" key="1">
    <citation type="journal article" date="2014" name="Nat. Commun.">
        <title>Klebsormidium flaccidum genome reveals primary factors for plant terrestrial adaptation.</title>
        <authorList>
            <person name="Hori K."/>
            <person name="Maruyama F."/>
            <person name="Fujisawa T."/>
            <person name="Togashi T."/>
            <person name="Yamamoto N."/>
            <person name="Seo M."/>
            <person name="Sato S."/>
            <person name="Yamada T."/>
            <person name="Mori H."/>
            <person name="Tajima N."/>
            <person name="Moriyama T."/>
            <person name="Ikeuchi M."/>
            <person name="Watanabe M."/>
            <person name="Wada H."/>
            <person name="Kobayashi K."/>
            <person name="Saito M."/>
            <person name="Masuda T."/>
            <person name="Sasaki-Sekimoto Y."/>
            <person name="Mashiguchi K."/>
            <person name="Awai K."/>
            <person name="Shimojima M."/>
            <person name="Masuda S."/>
            <person name="Iwai M."/>
            <person name="Nobusawa T."/>
            <person name="Narise T."/>
            <person name="Kondo S."/>
            <person name="Saito H."/>
            <person name="Sato R."/>
            <person name="Murakawa M."/>
            <person name="Ihara Y."/>
            <person name="Oshima-Yamada Y."/>
            <person name="Ohtaka K."/>
            <person name="Satoh M."/>
            <person name="Sonobe K."/>
            <person name="Ishii M."/>
            <person name="Ohtani R."/>
            <person name="Kanamori-Sato M."/>
            <person name="Honoki R."/>
            <person name="Miyazaki D."/>
            <person name="Mochizuki H."/>
            <person name="Umetsu J."/>
            <person name="Higashi K."/>
            <person name="Shibata D."/>
            <person name="Kamiya Y."/>
            <person name="Sato N."/>
            <person name="Nakamura Y."/>
            <person name="Tabata S."/>
            <person name="Ida S."/>
            <person name="Kurokawa K."/>
            <person name="Ohta H."/>
        </authorList>
    </citation>
    <scope>NUCLEOTIDE SEQUENCE [LARGE SCALE GENOMIC DNA]</scope>
    <source>
        <strain evidence="7 8">NIES-2285</strain>
    </source>
</reference>
<dbReference type="EMBL" id="DF237272">
    <property type="protein sequence ID" value="GAQ86962.1"/>
    <property type="molecule type" value="Genomic_DNA"/>
</dbReference>
<dbReference type="OrthoDB" id="547464at2759"/>
<keyword evidence="3" id="KW-0862">Zinc</keyword>
<evidence type="ECO:0000256" key="5">
    <source>
        <dbReference type="SAM" id="MobiDB-lite"/>
    </source>
</evidence>
<gene>
    <name evidence="7" type="ORF">KFL_003230070</name>
</gene>
<organism evidence="7 8">
    <name type="scientific">Klebsormidium nitens</name>
    <name type="common">Green alga</name>
    <name type="synonym">Ulothrix nitens</name>
    <dbReference type="NCBI Taxonomy" id="105231"/>
    <lineage>
        <taxon>Eukaryota</taxon>
        <taxon>Viridiplantae</taxon>
        <taxon>Streptophyta</taxon>
        <taxon>Klebsormidiophyceae</taxon>
        <taxon>Klebsormidiales</taxon>
        <taxon>Klebsormidiaceae</taxon>
        <taxon>Klebsormidium</taxon>
    </lineage>
</organism>
<accession>A0A1Y1IAI2</accession>
<evidence type="ECO:0000256" key="2">
    <source>
        <dbReference type="ARBA" id="ARBA00022771"/>
    </source>
</evidence>
<keyword evidence="2 4" id="KW-0863">Zinc-finger</keyword>
<dbReference type="PROSITE" id="PS01360">
    <property type="entry name" value="ZF_MYND_1"/>
    <property type="match status" value="1"/>
</dbReference>
<evidence type="ECO:0000256" key="1">
    <source>
        <dbReference type="ARBA" id="ARBA00022723"/>
    </source>
</evidence>
<dbReference type="PROSITE" id="PS50865">
    <property type="entry name" value="ZF_MYND_2"/>
    <property type="match status" value="1"/>
</dbReference>
<evidence type="ECO:0000313" key="8">
    <source>
        <dbReference type="Proteomes" id="UP000054558"/>
    </source>
</evidence>
<keyword evidence="8" id="KW-1185">Reference proteome</keyword>
<dbReference type="InterPro" id="IPR002893">
    <property type="entry name" value="Znf_MYND"/>
</dbReference>
<dbReference type="Gene3D" id="1.25.40.10">
    <property type="entry name" value="Tetratricopeptide repeat domain"/>
    <property type="match status" value="1"/>
</dbReference>
<proteinExistence type="predicted"/>
<dbReference type="AlphaFoldDB" id="A0A1Y1IAI2"/>
<dbReference type="Gene3D" id="1.25.40.20">
    <property type="entry name" value="Ankyrin repeat-containing domain"/>
    <property type="match status" value="1"/>
</dbReference>
<dbReference type="SUPFAM" id="SSF144232">
    <property type="entry name" value="HIT/MYND zinc finger-like"/>
    <property type="match status" value="1"/>
</dbReference>
<sequence>MDWLRNLGIKPTLGSPHTPLLGFETTGGTVDDPEYTKAAVSTPAGHHISCETLWLQSAPSAEPDYVSTSVSRAALKAISAYGRSPEDATRVAREALAIDPRCPEAYNVLATNAAKSLQEALDFYNEGIAQAPLILSESDFERASTEGQAFMVPPMRALFRCVNGAAIVLFKMGRDEESYNMFQRLRKLDDHGYRYSSYTNFRYHLPILLLRFKGVAFAEKYMHRRECSENYTLTSTQCSWVYTQALMDFKKVGRPFFPWHYFTMVRAVEKTAGGRQNEWTDAAQEEICRAGGAILMALQQAPLVMEFLAGERQLPKGHLPITFTGVDDMVQAVAYIHAVGDLWKKTPGAIEWALKCRNVWQSVLMLREVKGYGPYNLEKLKALFAKGGFKLPGLKPQDAYERDLIVFDALACKGATGEVIDFLIQEGGCDVNAADATSFRPINKALYYDRHPSIVQALIRNGAQVPRPTQQEFSPLAMAMNQGNHVALRAALEILPAIASDTAELRSLYMELFQTNCFLCIKGMVPEKCQRCRFEPESPHSKEISFEKCVDVLAEFGLRLDTGLERAAQQEIFHPLQVGLVDRLRMQGKLIARRKKLAGEAVRGVKNLRIGSSGVSGEAARVSGHSSGGSGGAENGAPGKGKKKKKKAVAGAPSCGVCGKSDVKILRCSKCNVAGYCSAECQKTDWPRHKVECKALAAQ</sequence>
<dbReference type="SUPFAM" id="SSF48403">
    <property type="entry name" value="Ankyrin repeat"/>
    <property type="match status" value="1"/>
</dbReference>
<dbReference type="InterPro" id="IPR036770">
    <property type="entry name" value="Ankyrin_rpt-contain_sf"/>
</dbReference>
<feature type="domain" description="MYND-type" evidence="6">
    <location>
        <begin position="655"/>
        <end position="693"/>
    </location>
</feature>
<keyword evidence="1" id="KW-0479">Metal-binding</keyword>
<feature type="region of interest" description="Disordered" evidence="5">
    <location>
        <begin position="616"/>
        <end position="645"/>
    </location>
</feature>
<evidence type="ECO:0000256" key="3">
    <source>
        <dbReference type="ARBA" id="ARBA00022833"/>
    </source>
</evidence>
<dbReference type="InterPro" id="IPR011990">
    <property type="entry name" value="TPR-like_helical_dom_sf"/>
</dbReference>
<name>A0A1Y1IAI2_KLENI</name>